<dbReference type="InterPro" id="IPR036291">
    <property type="entry name" value="NAD(P)-bd_dom_sf"/>
</dbReference>
<dbReference type="SUPFAM" id="SSF51735">
    <property type="entry name" value="NAD(P)-binding Rossmann-fold domains"/>
    <property type="match status" value="1"/>
</dbReference>
<proteinExistence type="inferred from homology"/>
<organism evidence="7 8">
    <name type="scientific">Crocosphaera watsonii WH 0005</name>
    <dbReference type="NCBI Taxonomy" id="423472"/>
    <lineage>
        <taxon>Bacteria</taxon>
        <taxon>Bacillati</taxon>
        <taxon>Cyanobacteriota</taxon>
        <taxon>Cyanophyceae</taxon>
        <taxon>Oscillatoriophycideae</taxon>
        <taxon>Chroococcales</taxon>
        <taxon>Aphanothecaceae</taxon>
        <taxon>Crocosphaera</taxon>
    </lineage>
</organism>
<dbReference type="Gene3D" id="3.90.25.10">
    <property type="entry name" value="UDP-galactose 4-epimerase, domain 1"/>
    <property type="match status" value="1"/>
</dbReference>
<evidence type="ECO:0000256" key="1">
    <source>
        <dbReference type="ARBA" id="ARBA00004947"/>
    </source>
</evidence>
<evidence type="ECO:0000256" key="5">
    <source>
        <dbReference type="ARBA" id="ARBA00033067"/>
    </source>
</evidence>
<comment type="similarity">
    <text evidence="2">Belongs to the NAD(P)-dependent epimerase/dehydratase family.</text>
</comment>
<dbReference type="Gene3D" id="3.40.50.720">
    <property type="entry name" value="NAD(P)-binding Rossmann-like Domain"/>
    <property type="match status" value="1"/>
</dbReference>
<evidence type="ECO:0000313" key="7">
    <source>
        <dbReference type="EMBL" id="CCQ55767.1"/>
    </source>
</evidence>
<dbReference type="Proteomes" id="UP000017981">
    <property type="component" value="Unassembled WGS sequence"/>
</dbReference>
<dbReference type="AlphaFoldDB" id="T2ISJ4"/>
<gene>
    <name evidence="7" type="ORF">CWATWH0005_4260</name>
</gene>
<reference evidence="7 8" key="2">
    <citation type="submission" date="2013-09" db="EMBL/GenBank/DDBJ databases">
        <title>Whole genome comparison of six Crocosphaera watsonii strains with differing phenotypes.</title>
        <authorList>
            <person name="Bench S.R."/>
            <person name="Heller P."/>
            <person name="Frank I."/>
            <person name="Arciniega M."/>
            <person name="Shilova I.N."/>
            <person name="Zehr J.P."/>
        </authorList>
    </citation>
    <scope>NUCLEOTIDE SEQUENCE [LARGE SCALE GENOMIC DNA]</scope>
    <source>
        <strain evidence="7 8">WH 0005</strain>
    </source>
</reference>
<evidence type="ECO:0000256" key="3">
    <source>
        <dbReference type="ARBA" id="ARBA00018569"/>
    </source>
</evidence>
<dbReference type="PANTHER" id="PTHR43725">
    <property type="entry name" value="UDP-GLUCOSE 4-EPIMERASE"/>
    <property type="match status" value="1"/>
</dbReference>
<evidence type="ECO:0000256" key="2">
    <source>
        <dbReference type="ARBA" id="ARBA00007637"/>
    </source>
</evidence>
<protein>
    <recommendedName>
        <fullName evidence="3">UDP-glucose 4-epimerase</fullName>
    </recommendedName>
    <alternativeName>
        <fullName evidence="5">Galactowaldenase</fullName>
    </alternativeName>
    <alternativeName>
        <fullName evidence="4">UDP-galactose 4-epimerase</fullName>
    </alternativeName>
</protein>
<dbReference type="InterPro" id="IPR001509">
    <property type="entry name" value="Epimerase_deHydtase"/>
</dbReference>
<dbReference type="GO" id="GO:0033499">
    <property type="term" value="P:galactose catabolic process via UDP-galactose, Leloir pathway"/>
    <property type="evidence" value="ECO:0007669"/>
    <property type="project" value="TreeGrafter"/>
</dbReference>
<dbReference type="EMBL" id="CAQL01000476">
    <property type="protein sequence ID" value="CCQ55767.1"/>
    <property type="molecule type" value="Genomic_DNA"/>
</dbReference>
<dbReference type="PANTHER" id="PTHR43725:SF53">
    <property type="entry name" value="UDP-ARABINOSE 4-EPIMERASE 1"/>
    <property type="match status" value="1"/>
</dbReference>
<evidence type="ECO:0000313" key="8">
    <source>
        <dbReference type="Proteomes" id="UP000017981"/>
    </source>
</evidence>
<keyword evidence="7" id="KW-0413">Isomerase</keyword>
<accession>T2ISJ4</accession>
<feature type="domain" description="NAD-dependent epimerase/dehydratase" evidence="6">
    <location>
        <begin position="5"/>
        <end position="54"/>
    </location>
</feature>
<name>T2ISJ4_CROWT</name>
<reference evidence="7 8" key="1">
    <citation type="submission" date="2013-01" db="EMBL/GenBank/DDBJ databases">
        <authorList>
            <person name="Bench S."/>
        </authorList>
    </citation>
    <scope>NUCLEOTIDE SEQUENCE [LARGE SCALE GENOMIC DNA]</scope>
    <source>
        <strain evidence="7 8">WH 0005</strain>
    </source>
</reference>
<comment type="caution">
    <text evidence="7">The sequence shown here is derived from an EMBL/GenBank/DDBJ whole genome shotgun (WGS) entry which is preliminary data.</text>
</comment>
<dbReference type="Pfam" id="PF01370">
    <property type="entry name" value="Epimerase"/>
    <property type="match status" value="1"/>
</dbReference>
<sequence>MKKREHLFIFGTDYETPDGTAVRDYIHVNDLASAHVLGLDYLFNGGESEMFNLGNGNGFSVREVIEMAKKVTGVDFFGERNRSPSWRCTNLSRKQRKSKIYLRLAASIF</sequence>
<evidence type="ECO:0000256" key="4">
    <source>
        <dbReference type="ARBA" id="ARBA00031367"/>
    </source>
</evidence>
<evidence type="ECO:0000259" key="6">
    <source>
        <dbReference type="Pfam" id="PF01370"/>
    </source>
</evidence>
<dbReference type="GO" id="GO:0016853">
    <property type="term" value="F:isomerase activity"/>
    <property type="evidence" value="ECO:0007669"/>
    <property type="project" value="UniProtKB-KW"/>
</dbReference>
<comment type="pathway">
    <text evidence="1">Carbohydrate metabolism; galactose metabolism.</text>
</comment>